<dbReference type="EMBL" id="BMZS01000001">
    <property type="protein sequence ID" value="GHD40202.1"/>
    <property type="molecule type" value="Genomic_DNA"/>
</dbReference>
<accession>A0A918XMT8</accession>
<proteinExistence type="inferred from homology"/>
<dbReference type="PRINTS" id="PR00260">
    <property type="entry name" value="CHEMTRNSDUCR"/>
</dbReference>
<dbReference type="GO" id="GO:0004888">
    <property type="term" value="F:transmembrane signaling receptor activity"/>
    <property type="evidence" value="ECO:0007669"/>
    <property type="project" value="InterPro"/>
</dbReference>
<evidence type="ECO:0000313" key="8">
    <source>
        <dbReference type="Proteomes" id="UP000630353"/>
    </source>
</evidence>
<keyword evidence="5" id="KW-0732">Signal</keyword>
<organism evidence="7 8">
    <name type="scientific">Thalassobaculum fulvum</name>
    <dbReference type="NCBI Taxonomy" id="1633335"/>
    <lineage>
        <taxon>Bacteria</taxon>
        <taxon>Pseudomonadati</taxon>
        <taxon>Pseudomonadota</taxon>
        <taxon>Alphaproteobacteria</taxon>
        <taxon>Rhodospirillales</taxon>
        <taxon>Thalassobaculaceae</taxon>
        <taxon>Thalassobaculum</taxon>
    </lineage>
</organism>
<keyword evidence="8" id="KW-1185">Reference proteome</keyword>
<dbReference type="Gene3D" id="1.10.287.950">
    <property type="entry name" value="Methyl-accepting chemotaxis protein"/>
    <property type="match status" value="1"/>
</dbReference>
<dbReference type="SUPFAM" id="SSF58104">
    <property type="entry name" value="Methyl-accepting chemotaxis protein (MCP) signaling domain"/>
    <property type="match status" value="1"/>
</dbReference>
<dbReference type="InterPro" id="IPR004090">
    <property type="entry name" value="Chemotax_Me-accpt_rcpt"/>
</dbReference>
<dbReference type="GO" id="GO:0006935">
    <property type="term" value="P:chemotaxis"/>
    <property type="evidence" value="ECO:0007669"/>
    <property type="project" value="InterPro"/>
</dbReference>
<evidence type="ECO:0000256" key="1">
    <source>
        <dbReference type="ARBA" id="ARBA00023224"/>
    </source>
</evidence>
<feature type="signal peptide" evidence="5">
    <location>
        <begin position="1"/>
        <end position="25"/>
    </location>
</feature>
<dbReference type="SMART" id="SM00283">
    <property type="entry name" value="MA"/>
    <property type="match status" value="1"/>
</dbReference>
<keyword evidence="4" id="KW-1133">Transmembrane helix</keyword>
<feature type="transmembrane region" description="Helical" evidence="4">
    <location>
        <begin position="41"/>
        <end position="61"/>
    </location>
</feature>
<feature type="domain" description="Methyl-accepting transducer" evidence="6">
    <location>
        <begin position="177"/>
        <end position="420"/>
    </location>
</feature>
<sequence length="440" mass="44830">MTSSSFRSKAVPCVLAAGAASLVAAALPWLPVPVDTAVLSAAVSVAGGLAALTALAAYRLITATEAWIGRTEEVCAAVAAGDFERRLIGVEAAGAPTGMLLQVNHLIDVTDAFVREAGAAMEAVSHGVYYRQIRPEGLGGHFAFSAGRINAATDAMAAKVSHFSSLTDQFEQRVAGVVNTVASAAAQMRGTAGHLTELADTTTDQTTAVAAATEEASANVQTVASAAEELSASIQEITRQVAEAGRTTTEANAKAEAANDLVQALNEAAGEIGSVVTLIQDIAEQTNLLALNATIEAARAGEAGKGFAVVAGEVKSLANQTGQATQRIQEQVERIREATAEAVTAIGQIVTAIADVSERSSAVAAAVDQQASTTTEISRNVQEASIGTQEVARSTGMVREAASDTDKAAREVAEAAADLAAQSATLRTEVANYLKGARAA</sequence>
<dbReference type="PANTHER" id="PTHR32089">
    <property type="entry name" value="METHYL-ACCEPTING CHEMOTAXIS PROTEIN MCPB"/>
    <property type="match status" value="1"/>
</dbReference>
<dbReference type="PANTHER" id="PTHR32089:SF112">
    <property type="entry name" value="LYSOZYME-LIKE PROTEIN-RELATED"/>
    <property type="match status" value="1"/>
</dbReference>
<feature type="chain" id="PRO_5038138131" evidence="5">
    <location>
        <begin position="26"/>
        <end position="440"/>
    </location>
</feature>
<name>A0A918XMT8_9PROT</name>
<dbReference type="GO" id="GO:0007165">
    <property type="term" value="P:signal transduction"/>
    <property type="evidence" value="ECO:0007669"/>
    <property type="project" value="UniProtKB-KW"/>
</dbReference>
<dbReference type="Pfam" id="PF00015">
    <property type="entry name" value="MCPsignal"/>
    <property type="match status" value="1"/>
</dbReference>
<keyword evidence="4" id="KW-0812">Transmembrane</keyword>
<evidence type="ECO:0000256" key="4">
    <source>
        <dbReference type="SAM" id="Phobius"/>
    </source>
</evidence>
<reference evidence="7" key="1">
    <citation type="journal article" date="2014" name="Int. J. Syst. Evol. Microbiol.">
        <title>Complete genome sequence of Corynebacterium casei LMG S-19264T (=DSM 44701T), isolated from a smear-ripened cheese.</title>
        <authorList>
            <consortium name="US DOE Joint Genome Institute (JGI-PGF)"/>
            <person name="Walter F."/>
            <person name="Albersmeier A."/>
            <person name="Kalinowski J."/>
            <person name="Ruckert C."/>
        </authorList>
    </citation>
    <scope>NUCLEOTIDE SEQUENCE</scope>
    <source>
        <strain evidence="7">KCTC 42651</strain>
    </source>
</reference>
<dbReference type="GO" id="GO:0016020">
    <property type="term" value="C:membrane"/>
    <property type="evidence" value="ECO:0007669"/>
    <property type="project" value="InterPro"/>
</dbReference>
<keyword evidence="1 3" id="KW-0807">Transducer</keyword>
<reference evidence="7" key="2">
    <citation type="submission" date="2020-09" db="EMBL/GenBank/DDBJ databases">
        <authorList>
            <person name="Sun Q."/>
            <person name="Kim S."/>
        </authorList>
    </citation>
    <scope>NUCLEOTIDE SEQUENCE</scope>
    <source>
        <strain evidence="7">KCTC 42651</strain>
    </source>
</reference>
<dbReference type="RefSeq" id="WP_189987162.1">
    <property type="nucleotide sequence ID" value="NZ_BMZS01000001.1"/>
</dbReference>
<evidence type="ECO:0000256" key="5">
    <source>
        <dbReference type="SAM" id="SignalP"/>
    </source>
</evidence>
<dbReference type="InterPro" id="IPR004089">
    <property type="entry name" value="MCPsignal_dom"/>
</dbReference>
<protein>
    <submittedName>
        <fullName evidence="7">Chemotaxis protein</fullName>
    </submittedName>
</protein>
<gene>
    <name evidence="7" type="ORF">GCM10017083_03250</name>
</gene>
<evidence type="ECO:0000313" key="7">
    <source>
        <dbReference type="EMBL" id="GHD40202.1"/>
    </source>
</evidence>
<dbReference type="PROSITE" id="PS50111">
    <property type="entry name" value="CHEMOTAXIS_TRANSDUC_2"/>
    <property type="match status" value="1"/>
</dbReference>
<comment type="similarity">
    <text evidence="2">Belongs to the methyl-accepting chemotaxis (MCP) protein family.</text>
</comment>
<evidence type="ECO:0000256" key="2">
    <source>
        <dbReference type="ARBA" id="ARBA00029447"/>
    </source>
</evidence>
<dbReference type="AlphaFoldDB" id="A0A918XMT8"/>
<keyword evidence="4" id="KW-0472">Membrane</keyword>
<dbReference type="Proteomes" id="UP000630353">
    <property type="component" value="Unassembled WGS sequence"/>
</dbReference>
<evidence type="ECO:0000256" key="3">
    <source>
        <dbReference type="PROSITE-ProRule" id="PRU00284"/>
    </source>
</evidence>
<evidence type="ECO:0000259" key="6">
    <source>
        <dbReference type="PROSITE" id="PS50111"/>
    </source>
</evidence>
<comment type="caution">
    <text evidence="7">The sequence shown here is derived from an EMBL/GenBank/DDBJ whole genome shotgun (WGS) entry which is preliminary data.</text>
</comment>